<comment type="caution">
    <text evidence="1">The sequence shown here is derived from an EMBL/GenBank/DDBJ whole genome shotgun (WGS) entry which is preliminary data.</text>
</comment>
<protein>
    <submittedName>
        <fullName evidence="1">Uncharacterized protein</fullName>
    </submittedName>
</protein>
<dbReference type="Proteomes" id="UP001497535">
    <property type="component" value="Unassembled WGS sequence"/>
</dbReference>
<evidence type="ECO:0000313" key="1">
    <source>
        <dbReference type="EMBL" id="CAK5047895.1"/>
    </source>
</evidence>
<keyword evidence="2" id="KW-1185">Reference proteome</keyword>
<sequence length="123" mass="14181">MNGTEEDSFDFPEFLEKENCLPAFNSSTTSSVFGSLTRSTLFQSTSQHLIEKMQKPEYLKCSHYLHNRGNYPISPIAEEFRKDLDKLVSYVDELSVVLSEEIIQNLAIPLINLSDVKNYFIFF</sequence>
<proteinExistence type="predicted"/>
<dbReference type="EMBL" id="CAVMJV010000013">
    <property type="protein sequence ID" value="CAK5047895.1"/>
    <property type="molecule type" value="Genomic_DNA"/>
</dbReference>
<gene>
    <name evidence="1" type="ORF">MENTE1834_LOCUS12536</name>
</gene>
<accession>A0ACB0YI38</accession>
<organism evidence="1 2">
    <name type="scientific">Meloidogyne enterolobii</name>
    <name type="common">Root-knot nematode worm</name>
    <name type="synonym">Meloidogyne mayaguensis</name>
    <dbReference type="NCBI Taxonomy" id="390850"/>
    <lineage>
        <taxon>Eukaryota</taxon>
        <taxon>Metazoa</taxon>
        <taxon>Ecdysozoa</taxon>
        <taxon>Nematoda</taxon>
        <taxon>Chromadorea</taxon>
        <taxon>Rhabditida</taxon>
        <taxon>Tylenchina</taxon>
        <taxon>Tylenchomorpha</taxon>
        <taxon>Tylenchoidea</taxon>
        <taxon>Meloidogynidae</taxon>
        <taxon>Meloidogyninae</taxon>
        <taxon>Meloidogyne</taxon>
    </lineage>
</organism>
<reference evidence="1" key="1">
    <citation type="submission" date="2023-11" db="EMBL/GenBank/DDBJ databases">
        <authorList>
            <person name="Poullet M."/>
        </authorList>
    </citation>
    <scope>NUCLEOTIDE SEQUENCE</scope>
    <source>
        <strain evidence="1">E1834</strain>
    </source>
</reference>
<name>A0ACB0YI38_MELEN</name>
<evidence type="ECO:0000313" key="2">
    <source>
        <dbReference type="Proteomes" id="UP001497535"/>
    </source>
</evidence>